<organism evidence="3 4">
    <name type="scientific">Malus domestica</name>
    <name type="common">Apple</name>
    <name type="synonym">Pyrus malus</name>
    <dbReference type="NCBI Taxonomy" id="3750"/>
    <lineage>
        <taxon>Eukaryota</taxon>
        <taxon>Viridiplantae</taxon>
        <taxon>Streptophyta</taxon>
        <taxon>Embryophyta</taxon>
        <taxon>Tracheophyta</taxon>
        <taxon>Spermatophyta</taxon>
        <taxon>Magnoliopsida</taxon>
        <taxon>eudicotyledons</taxon>
        <taxon>Gunneridae</taxon>
        <taxon>Pentapetalae</taxon>
        <taxon>rosids</taxon>
        <taxon>fabids</taxon>
        <taxon>Rosales</taxon>
        <taxon>Rosaceae</taxon>
        <taxon>Amygdaloideae</taxon>
        <taxon>Maleae</taxon>
        <taxon>Malus</taxon>
    </lineage>
</organism>
<accession>A0A498KSY1</accession>
<feature type="signal peptide" evidence="2">
    <location>
        <begin position="1"/>
        <end position="24"/>
    </location>
</feature>
<dbReference type="EMBL" id="RDQH01000314">
    <property type="protein sequence ID" value="RXI09554.1"/>
    <property type="molecule type" value="Genomic_DNA"/>
</dbReference>
<keyword evidence="4" id="KW-1185">Reference proteome</keyword>
<keyword evidence="2" id="KW-0732">Signal</keyword>
<feature type="compositionally biased region" description="Basic and acidic residues" evidence="1">
    <location>
        <begin position="64"/>
        <end position="74"/>
    </location>
</feature>
<evidence type="ECO:0000313" key="4">
    <source>
        <dbReference type="Proteomes" id="UP000290289"/>
    </source>
</evidence>
<gene>
    <name evidence="3" type="ORF">DVH24_008686</name>
</gene>
<evidence type="ECO:0000256" key="1">
    <source>
        <dbReference type="SAM" id="MobiDB-lite"/>
    </source>
</evidence>
<evidence type="ECO:0000313" key="3">
    <source>
        <dbReference type="EMBL" id="RXI09554.1"/>
    </source>
</evidence>
<feature type="chain" id="PRO_5019825470" evidence="2">
    <location>
        <begin position="25"/>
        <end position="74"/>
    </location>
</feature>
<sequence length="74" mass="8052">MNGSSSKLVAITTILLLLMGDLQATCGLLPHGCFECQSDILSTKVPVRRILRSFSGPQPPAPDRNVRHTPHEQT</sequence>
<proteinExistence type="predicted"/>
<dbReference type="AlphaFoldDB" id="A0A498KSY1"/>
<dbReference type="Proteomes" id="UP000290289">
    <property type="component" value="Unassembled WGS sequence"/>
</dbReference>
<evidence type="ECO:0000256" key="2">
    <source>
        <dbReference type="SAM" id="SignalP"/>
    </source>
</evidence>
<reference evidence="3 4" key="1">
    <citation type="submission" date="2018-10" db="EMBL/GenBank/DDBJ databases">
        <title>A high-quality apple genome assembly.</title>
        <authorList>
            <person name="Hu J."/>
        </authorList>
    </citation>
    <scope>NUCLEOTIDE SEQUENCE [LARGE SCALE GENOMIC DNA]</scope>
    <source>
        <strain evidence="4">cv. HFTH1</strain>
        <tissue evidence="3">Young leaf</tissue>
    </source>
</reference>
<feature type="region of interest" description="Disordered" evidence="1">
    <location>
        <begin position="52"/>
        <end position="74"/>
    </location>
</feature>
<name>A0A498KSY1_MALDO</name>
<protein>
    <submittedName>
        <fullName evidence="3">Uncharacterized protein</fullName>
    </submittedName>
</protein>
<comment type="caution">
    <text evidence="3">The sequence shown here is derived from an EMBL/GenBank/DDBJ whole genome shotgun (WGS) entry which is preliminary data.</text>
</comment>